<keyword evidence="4 7" id="KW-0812">Transmembrane</keyword>
<feature type="transmembrane region" description="Helical" evidence="7">
    <location>
        <begin position="12"/>
        <end position="34"/>
    </location>
</feature>
<feature type="transmembrane region" description="Helical" evidence="7">
    <location>
        <begin position="73"/>
        <end position="94"/>
    </location>
</feature>
<feature type="transmembrane region" description="Helical" evidence="7">
    <location>
        <begin position="136"/>
        <end position="158"/>
    </location>
</feature>
<evidence type="ECO:0000313" key="9">
    <source>
        <dbReference type="EMBL" id="MBU9729110.1"/>
    </source>
</evidence>
<feature type="transmembrane region" description="Helical" evidence="7">
    <location>
        <begin position="106"/>
        <end position="130"/>
    </location>
</feature>
<evidence type="ECO:0000256" key="5">
    <source>
        <dbReference type="ARBA" id="ARBA00022989"/>
    </source>
</evidence>
<proteinExistence type="inferred from homology"/>
<dbReference type="Pfam" id="PF00528">
    <property type="entry name" value="BPD_transp_1"/>
    <property type="match status" value="1"/>
</dbReference>
<keyword evidence="2 7" id="KW-0813">Transport</keyword>
<dbReference type="InterPro" id="IPR000515">
    <property type="entry name" value="MetI-like"/>
</dbReference>
<evidence type="ECO:0000313" key="10">
    <source>
        <dbReference type="Proteomes" id="UP001314681"/>
    </source>
</evidence>
<name>A0ABS6KF09_9FIRM</name>
<dbReference type="RefSeq" id="WP_238727591.1">
    <property type="nucleotide sequence ID" value="NZ_JAHQCX010000029.1"/>
</dbReference>
<evidence type="ECO:0000256" key="6">
    <source>
        <dbReference type="ARBA" id="ARBA00023136"/>
    </source>
</evidence>
<dbReference type="PANTHER" id="PTHR32243:SF24">
    <property type="entry name" value="DIACETYLCHITOBIOSE UPTAKE SYSTEM PERMEASE PROTEIN NGCG"/>
    <property type="match status" value="1"/>
</dbReference>
<comment type="similarity">
    <text evidence="7">Belongs to the binding-protein-dependent transport system permease family.</text>
</comment>
<accession>A0ABS6KF09</accession>
<dbReference type="Proteomes" id="UP001314681">
    <property type="component" value="Unassembled WGS sequence"/>
</dbReference>
<dbReference type="EMBL" id="JAHQCX010000029">
    <property type="protein sequence ID" value="MBU9729110.1"/>
    <property type="molecule type" value="Genomic_DNA"/>
</dbReference>
<dbReference type="InterPro" id="IPR050901">
    <property type="entry name" value="BP-dep_ABC_trans_perm"/>
</dbReference>
<evidence type="ECO:0000256" key="7">
    <source>
        <dbReference type="RuleBase" id="RU363032"/>
    </source>
</evidence>
<keyword evidence="6 7" id="KW-0472">Membrane</keyword>
<feature type="transmembrane region" description="Helical" evidence="7">
    <location>
        <begin position="179"/>
        <end position="204"/>
    </location>
</feature>
<sequence length="273" mass="30617">MKRRKIYSGIKYVFLAGLACLYLVPVAMMLLGSVKDNSQAIRFDLSWPEQFHWENYVHVLEVGNILGGYKNSILITVAATLLTILAGALAGIVIGRRNDRCSRSLYYFFLLGLTMTMQTASTFALLKVLHIYGTRMAIICIYVGMRMPFTIMTFSGFVKGVPQEIDEAAIIDGCSIHNLIFRVLLPILKPIMMTNVVITAISVWNDFMLPLFFVNSSAKWTVPLTIYNFFGMYARDWNYVFAALTLTILPILILFLCLQKYIVGGMTAGAVKG</sequence>
<reference evidence="9 10" key="1">
    <citation type="submission" date="2021-06" db="EMBL/GenBank/DDBJ databases">
        <title>Description of novel taxa of the family Lachnospiraceae.</title>
        <authorList>
            <person name="Chaplin A.V."/>
            <person name="Sokolova S.R."/>
            <person name="Pikina A.P."/>
            <person name="Korzhanova M."/>
            <person name="Belova V."/>
            <person name="Korostin D."/>
            <person name="Efimov B.A."/>
        </authorList>
    </citation>
    <scope>NUCLEOTIDE SEQUENCE [LARGE SCALE GENOMIC DNA]</scope>
    <source>
        <strain evidence="9 10">ASD4241</strain>
    </source>
</reference>
<evidence type="ECO:0000259" key="8">
    <source>
        <dbReference type="PROSITE" id="PS50928"/>
    </source>
</evidence>
<comment type="subcellular location">
    <subcellularLocation>
        <location evidence="1 7">Cell membrane</location>
        <topology evidence="1 7">Multi-pass membrane protein</topology>
    </subcellularLocation>
</comment>
<comment type="caution">
    <text evidence="9">The sequence shown here is derived from an EMBL/GenBank/DDBJ whole genome shotgun (WGS) entry which is preliminary data.</text>
</comment>
<keyword evidence="10" id="KW-1185">Reference proteome</keyword>
<evidence type="ECO:0000256" key="3">
    <source>
        <dbReference type="ARBA" id="ARBA00022475"/>
    </source>
</evidence>
<feature type="transmembrane region" description="Helical" evidence="7">
    <location>
        <begin position="237"/>
        <end position="258"/>
    </location>
</feature>
<dbReference type="SUPFAM" id="SSF161098">
    <property type="entry name" value="MetI-like"/>
    <property type="match status" value="1"/>
</dbReference>
<evidence type="ECO:0000256" key="2">
    <source>
        <dbReference type="ARBA" id="ARBA00022448"/>
    </source>
</evidence>
<feature type="domain" description="ABC transmembrane type-1" evidence="8">
    <location>
        <begin position="69"/>
        <end position="258"/>
    </location>
</feature>
<gene>
    <name evidence="9" type="ORF">KTH90_24265</name>
</gene>
<dbReference type="PROSITE" id="PS50928">
    <property type="entry name" value="ABC_TM1"/>
    <property type="match status" value="1"/>
</dbReference>
<dbReference type="CDD" id="cd06261">
    <property type="entry name" value="TM_PBP2"/>
    <property type="match status" value="1"/>
</dbReference>
<protein>
    <submittedName>
        <fullName evidence="9">Carbohydrate ABC transporter permease</fullName>
    </submittedName>
</protein>
<evidence type="ECO:0000256" key="4">
    <source>
        <dbReference type="ARBA" id="ARBA00022692"/>
    </source>
</evidence>
<evidence type="ECO:0000256" key="1">
    <source>
        <dbReference type="ARBA" id="ARBA00004651"/>
    </source>
</evidence>
<keyword evidence="3" id="KW-1003">Cell membrane</keyword>
<keyword evidence="5 7" id="KW-1133">Transmembrane helix</keyword>
<dbReference type="PANTHER" id="PTHR32243">
    <property type="entry name" value="MALTOSE TRANSPORT SYSTEM PERMEASE-RELATED"/>
    <property type="match status" value="1"/>
</dbReference>
<organism evidence="9 10">
    <name type="scientific">Diplocloster modestus</name>
    <dbReference type="NCBI Taxonomy" id="2850322"/>
    <lineage>
        <taxon>Bacteria</taxon>
        <taxon>Bacillati</taxon>
        <taxon>Bacillota</taxon>
        <taxon>Clostridia</taxon>
        <taxon>Lachnospirales</taxon>
        <taxon>Lachnospiraceae</taxon>
        <taxon>Diplocloster</taxon>
    </lineage>
</organism>
<dbReference type="InterPro" id="IPR035906">
    <property type="entry name" value="MetI-like_sf"/>
</dbReference>
<dbReference type="Gene3D" id="1.10.3720.10">
    <property type="entry name" value="MetI-like"/>
    <property type="match status" value="1"/>
</dbReference>